<dbReference type="GO" id="GO:0000272">
    <property type="term" value="P:polysaccharide catabolic process"/>
    <property type="evidence" value="ECO:0007669"/>
    <property type="project" value="InterPro"/>
</dbReference>
<comment type="similarity">
    <text evidence="3">Belongs to the glycosyl hydrolase 5 (cellulase A) family.</text>
</comment>
<keyword evidence="2 3" id="KW-0326">Glycosidase</keyword>
<dbReference type="Gene3D" id="3.20.20.80">
    <property type="entry name" value="Glycosidases"/>
    <property type="match status" value="1"/>
</dbReference>
<dbReference type="Proteomes" id="UP000182229">
    <property type="component" value="Unassembled WGS sequence"/>
</dbReference>
<organism evidence="6 7">
    <name type="scientific">Cystobacter ferrugineus</name>
    <dbReference type="NCBI Taxonomy" id="83449"/>
    <lineage>
        <taxon>Bacteria</taxon>
        <taxon>Pseudomonadati</taxon>
        <taxon>Myxococcota</taxon>
        <taxon>Myxococcia</taxon>
        <taxon>Myxococcales</taxon>
        <taxon>Cystobacterineae</taxon>
        <taxon>Archangiaceae</taxon>
        <taxon>Cystobacter</taxon>
    </lineage>
</organism>
<feature type="region of interest" description="Disordered" evidence="4">
    <location>
        <begin position="153"/>
        <end position="183"/>
    </location>
</feature>
<dbReference type="RefSeq" id="WP_071903828.1">
    <property type="nucleotide sequence ID" value="NZ_MPIN01000015.1"/>
</dbReference>
<reference evidence="7" key="1">
    <citation type="submission" date="2016-11" db="EMBL/GenBank/DDBJ databases">
        <authorList>
            <person name="Shukria A."/>
            <person name="Stevens D.C."/>
        </authorList>
    </citation>
    <scope>NUCLEOTIDE SEQUENCE [LARGE SCALE GENOMIC DNA]</scope>
    <source>
        <strain evidence="7">Cbfe23</strain>
    </source>
</reference>
<dbReference type="InterPro" id="IPR017853">
    <property type="entry name" value="GH"/>
</dbReference>
<dbReference type="AlphaFoldDB" id="A0A1L9AZ46"/>
<gene>
    <name evidence="6" type="ORF">BON30_40050</name>
</gene>
<proteinExistence type="inferred from homology"/>
<name>A0A1L9AZ46_9BACT</name>
<evidence type="ECO:0000259" key="5">
    <source>
        <dbReference type="Pfam" id="PF00150"/>
    </source>
</evidence>
<dbReference type="SUPFAM" id="SSF51445">
    <property type="entry name" value="(Trans)glycosidases"/>
    <property type="match status" value="1"/>
</dbReference>
<protein>
    <recommendedName>
        <fullName evidence="5">Glycoside hydrolase family 5 domain-containing protein</fullName>
    </recommendedName>
</protein>
<feature type="compositionally biased region" description="Basic residues" evidence="4">
    <location>
        <begin position="170"/>
        <end position="183"/>
    </location>
</feature>
<keyword evidence="7" id="KW-1185">Reference proteome</keyword>
<feature type="compositionally biased region" description="Low complexity" evidence="4">
    <location>
        <begin position="154"/>
        <end position="169"/>
    </location>
</feature>
<accession>A0A1L9AZ46</accession>
<comment type="caution">
    <text evidence="6">The sequence shown here is derived from an EMBL/GenBank/DDBJ whole genome shotgun (WGS) entry which is preliminary data.</text>
</comment>
<dbReference type="Pfam" id="PF00150">
    <property type="entry name" value="Cellulase"/>
    <property type="match status" value="1"/>
</dbReference>
<reference evidence="6 7" key="2">
    <citation type="submission" date="2016-12" db="EMBL/GenBank/DDBJ databases">
        <title>Draft Genome Sequence of Cystobacter ferrugineus Strain Cbfe23.</title>
        <authorList>
            <person name="Akbar S."/>
            <person name="Dowd S.E."/>
            <person name="Stevens D.C."/>
        </authorList>
    </citation>
    <scope>NUCLEOTIDE SEQUENCE [LARGE SCALE GENOMIC DNA]</scope>
    <source>
        <strain evidence="6 7">Cbfe23</strain>
    </source>
</reference>
<dbReference type="InterPro" id="IPR001547">
    <property type="entry name" value="Glyco_hydro_5"/>
</dbReference>
<evidence type="ECO:0000256" key="2">
    <source>
        <dbReference type="ARBA" id="ARBA00023295"/>
    </source>
</evidence>
<evidence type="ECO:0000313" key="7">
    <source>
        <dbReference type="Proteomes" id="UP000182229"/>
    </source>
</evidence>
<feature type="domain" description="Glycoside hydrolase family 5" evidence="5">
    <location>
        <begin position="61"/>
        <end position="136"/>
    </location>
</feature>
<evidence type="ECO:0000313" key="6">
    <source>
        <dbReference type="EMBL" id="OJH35246.1"/>
    </source>
</evidence>
<dbReference type="STRING" id="83449.BON30_40050"/>
<dbReference type="EMBL" id="MPIN01000015">
    <property type="protein sequence ID" value="OJH35246.1"/>
    <property type="molecule type" value="Genomic_DNA"/>
</dbReference>
<evidence type="ECO:0000256" key="1">
    <source>
        <dbReference type="ARBA" id="ARBA00022801"/>
    </source>
</evidence>
<evidence type="ECO:0000256" key="4">
    <source>
        <dbReference type="SAM" id="MobiDB-lite"/>
    </source>
</evidence>
<keyword evidence="1 3" id="KW-0378">Hydrolase</keyword>
<dbReference type="GO" id="GO:0004553">
    <property type="term" value="F:hydrolase activity, hydrolyzing O-glycosyl compounds"/>
    <property type="evidence" value="ECO:0007669"/>
    <property type="project" value="InterPro"/>
</dbReference>
<evidence type="ECO:0000256" key="3">
    <source>
        <dbReference type="RuleBase" id="RU361153"/>
    </source>
</evidence>
<sequence>MNSCCPRASPAATGDEVLGTGEATLANPTGRFYIAGKDSVAPSGNKFYPVGANLDGWDFFQRDTEKQVDAAVKWGWNTIRINGALLAHPEFNTKGLVSGELSKPNFDKIDRIVQAYTAKEIVVMIEFHDTVWSGNNIDTNRQLRGQRLRLREVAAPGLRPTTPARARPASTRRSRAGAGPPRR</sequence>